<protein>
    <recommendedName>
        <fullName evidence="6">Cystatin domain-containing protein</fullName>
    </recommendedName>
</protein>
<dbReference type="EMBL" id="CAJZBQ010000045">
    <property type="protein sequence ID" value="CAG9328328.1"/>
    <property type="molecule type" value="Genomic_DNA"/>
</dbReference>
<dbReference type="GO" id="GO:0004869">
    <property type="term" value="F:cysteine-type endopeptidase inhibitor activity"/>
    <property type="evidence" value="ECO:0007669"/>
    <property type="project" value="UniProtKB-KW"/>
</dbReference>
<dbReference type="InterPro" id="IPR001713">
    <property type="entry name" value="Prot_inh_stefin"/>
</dbReference>
<gene>
    <name evidence="7" type="ORF">BSTOLATCC_MIC45782</name>
</gene>
<dbReference type="SUPFAM" id="SSF54403">
    <property type="entry name" value="Cystatin/monellin"/>
    <property type="match status" value="1"/>
</dbReference>
<dbReference type="AlphaFoldDB" id="A0AAU9JRY4"/>
<name>A0AAU9JRY4_9CILI</name>
<evidence type="ECO:0000256" key="3">
    <source>
        <dbReference type="ARBA" id="ARBA00022490"/>
    </source>
</evidence>
<evidence type="ECO:0000256" key="1">
    <source>
        <dbReference type="ARBA" id="ARBA00004496"/>
    </source>
</evidence>
<evidence type="ECO:0000256" key="4">
    <source>
        <dbReference type="ARBA" id="ARBA00022690"/>
    </source>
</evidence>
<dbReference type="PANTHER" id="PTHR11414:SF21">
    <property type="entry name" value="CYSTATIN 14A, TANDEM DUPLICATE 1-RELATED"/>
    <property type="match status" value="1"/>
</dbReference>
<dbReference type="InterPro" id="IPR046350">
    <property type="entry name" value="Cystatin_sf"/>
</dbReference>
<evidence type="ECO:0000256" key="5">
    <source>
        <dbReference type="ARBA" id="ARBA00022704"/>
    </source>
</evidence>
<keyword evidence="8" id="KW-1185">Reference proteome</keyword>
<dbReference type="GO" id="GO:0005829">
    <property type="term" value="C:cytosol"/>
    <property type="evidence" value="ECO:0007669"/>
    <property type="project" value="TreeGrafter"/>
</dbReference>
<comment type="caution">
    <text evidence="7">The sequence shown here is derived from an EMBL/GenBank/DDBJ whole genome shotgun (WGS) entry which is preliminary data.</text>
</comment>
<accession>A0AAU9JRY4</accession>
<comment type="similarity">
    <text evidence="2">Belongs to the cystatin family.</text>
</comment>
<reference evidence="7" key="1">
    <citation type="submission" date="2021-09" db="EMBL/GenBank/DDBJ databases">
        <authorList>
            <consortium name="AG Swart"/>
            <person name="Singh M."/>
            <person name="Singh A."/>
            <person name="Seah K."/>
            <person name="Emmerich C."/>
        </authorList>
    </citation>
    <scope>NUCLEOTIDE SEQUENCE</scope>
    <source>
        <strain evidence="7">ATCC30299</strain>
    </source>
</reference>
<dbReference type="InterPro" id="IPR018073">
    <property type="entry name" value="Prot_inh_cystat_CS"/>
</dbReference>
<dbReference type="Pfam" id="PF00031">
    <property type="entry name" value="Cystatin"/>
    <property type="match status" value="1"/>
</dbReference>
<sequence length="93" mass="10391">MIQADGGFSNEKPGNSMAQAVADAVKNEVGARIKRYFDDLKVIRFSTQVVAGRNFKLKVEVNREIMHLFVHCPLSGPPRLAGIERRKRLADPL</sequence>
<evidence type="ECO:0000256" key="2">
    <source>
        <dbReference type="ARBA" id="ARBA00009403"/>
    </source>
</evidence>
<keyword evidence="3" id="KW-0963">Cytoplasm</keyword>
<dbReference type="PANTHER" id="PTHR11414">
    <property type="entry name" value="CYSTATIN FAMILY MEMBER"/>
    <property type="match status" value="1"/>
</dbReference>
<organism evidence="7 8">
    <name type="scientific">Blepharisma stoltei</name>
    <dbReference type="NCBI Taxonomy" id="1481888"/>
    <lineage>
        <taxon>Eukaryota</taxon>
        <taxon>Sar</taxon>
        <taxon>Alveolata</taxon>
        <taxon>Ciliophora</taxon>
        <taxon>Postciliodesmatophora</taxon>
        <taxon>Heterotrichea</taxon>
        <taxon>Heterotrichida</taxon>
        <taxon>Blepharismidae</taxon>
        <taxon>Blepharisma</taxon>
    </lineage>
</organism>
<comment type="subcellular location">
    <subcellularLocation>
        <location evidence="1">Cytoplasm</location>
    </subcellularLocation>
</comment>
<dbReference type="CDD" id="cd00042">
    <property type="entry name" value="CY"/>
    <property type="match status" value="1"/>
</dbReference>
<keyword evidence="4" id="KW-0646">Protease inhibitor</keyword>
<dbReference type="Proteomes" id="UP001162131">
    <property type="component" value="Unassembled WGS sequence"/>
</dbReference>
<dbReference type="Gene3D" id="3.10.450.10">
    <property type="match status" value="1"/>
</dbReference>
<evidence type="ECO:0000313" key="8">
    <source>
        <dbReference type="Proteomes" id="UP001162131"/>
    </source>
</evidence>
<keyword evidence="5" id="KW-0789">Thiol protease inhibitor</keyword>
<proteinExistence type="inferred from homology"/>
<dbReference type="PRINTS" id="PR00295">
    <property type="entry name" value="STEFINA"/>
</dbReference>
<dbReference type="PROSITE" id="PS00287">
    <property type="entry name" value="CYSTATIN"/>
    <property type="match status" value="1"/>
</dbReference>
<feature type="domain" description="Cystatin" evidence="6">
    <location>
        <begin position="6"/>
        <end position="65"/>
    </location>
</feature>
<evidence type="ECO:0000313" key="7">
    <source>
        <dbReference type="EMBL" id="CAG9328328.1"/>
    </source>
</evidence>
<evidence type="ECO:0000259" key="6">
    <source>
        <dbReference type="Pfam" id="PF00031"/>
    </source>
</evidence>
<dbReference type="InterPro" id="IPR000010">
    <property type="entry name" value="Cystatin_dom"/>
</dbReference>